<protein>
    <submittedName>
        <fullName evidence="2">Uncharacterized protein</fullName>
    </submittedName>
</protein>
<keyword evidence="1" id="KW-1185">Reference proteome</keyword>
<dbReference type="AlphaFoldDB" id="A0A915MWZ5"/>
<reference evidence="2" key="1">
    <citation type="submission" date="2022-11" db="UniProtKB">
        <authorList>
            <consortium name="WormBaseParasite"/>
        </authorList>
    </citation>
    <scope>IDENTIFICATION</scope>
</reference>
<evidence type="ECO:0000313" key="1">
    <source>
        <dbReference type="Proteomes" id="UP000887561"/>
    </source>
</evidence>
<dbReference type="Proteomes" id="UP000887561">
    <property type="component" value="Unplaced"/>
</dbReference>
<accession>A0A915MWZ5</accession>
<sequence length="33" mass="3565">QEAIVAKVASNVAIISLTDSLRISLKNIELNKL</sequence>
<dbReference type="WBParaSite" id="scaffold53203_cov305.g25508">
    <property type="protein sequence ID" value="scaffold53203_cov305.g25508"/>
    <property type="gene ID" value="scaffold53203_cov305.g25508"/>
</dbReference>
<evidence type="ECO:0000313" key="2">
    <source>
        <dbReference type="WBParaSite" id="scaffold53203_cov305.g25508"/>
    </source>
</evidence>
<name>A0A915MWZ5_MELJA</name>
<organism evidence="1 2">
    <name type="scientific">Meloidogyne javanica</name>
    <name type="common">Root-knot nematode worm</name>
    <dbReference type="NCBI Taxonomy" id="6303"/>
    <lineage>
        <taxon>Eukaryota</taxon>
        <taxon>Metazoa</taxon>
        <taxon>Ecdysozoa</taxon>
        <taxon>Nematoda</taxon>
        <taxon>Chromadorea</taxon>
        <taxon>Rhabditida</taxon>
        <taxon>Tylenchina</taxon>
        <taxon>Tylenchomorpha</taxon>
        <taxon>Tylenchoidea</taxon>
        <taxon>Meloidogynidae</taxon>
        <taxon>Meloidogyninae</taxon>
        <taxon>Meloidogyne</taxon>
        <taxon>Meloidogyne incognita group</taxon>
    </lineage>
</organism>
<proteinExistence type="predicted"/>